<proteinExistence type="predicted"/>
<dbReference type="EMBL" id="JAHWGI010001285">
    <property type="protein sequence ID" value="KAK3927351.1"/>
    <property type="molecule type" value="Genomic_DNA"/>
</dbReference>
<keyword evidence="2" id="KW-0812">Transmembrane</keyword>
<reference evidence="2" key="1">
    <citation type="submission" date="2021-07" db="EMBL/GenBank/DDBJ databases">
        <authorList>
            <person name="Catto M.A."/>
            <person name="Jacobson A."/>
            <person name="Kennedy G."/>
            <person name="Labadie P."/>
            <person name="Hunt B.G."/>
            <person name="Srinivasan R."/>
        </authorList>
    </citation>
    <scope>NUCLEOTIDE SEQUENCE</scope>
    <source>
        <strain evidence="2">PL_HMW_Pooled</strain>
        <tissue evidence="2">Head</tissue>
    </source>
</reference>
<evidence type="ECO:0000313" key="2">
    <source>
        <dbReference type="EMBL" id="KAK3927351.1"/>
    </source>
</evidence>
<dbReference type="AlphaFoldDB" id="A0AAE1LP05"/>
<reference evidence="2" key="2">
    <citation type="journal article" date="2023" name="BMC Genomics">
        <title>Pest status, molecular evolution, and epigenetic factors derived from the genome assembly of Frankliniella fusca, a thysanopteran phytovirus vector.</title>
        <authorList>
            <person name="Catto M.A."/>
            <person name="Labadie P.E."/>
            <person name="Jacobson A.L."/>
            <person name="Kennedy G.G."/>
            <person name="Srinivasan R."/>
            <person name="Hunt B.G."/>
        </authorList>
    </citation>
    <scope>NUCLEOTIDE SEQUENCE</scope>
    <source>
        <strain evidence="2">PL_HMW_Pooled</strain>
    </source>
</reference>
<gene>
    <name evidence="2" type="ORF">KUF71_015636</name>
</gene>
<comment type="caution">
    <text evidence="2">The sequence shown here is derived from an EMBL/GenBank/DDBJ whole genome shotgun (WGS) entry which is preliminary data.</text>
</comment>
<feature type="non-terminal residue" evidence="2">
    <location>
        <position position="118"/>
    </location>
</feature>
<keyword evidence="2" id="KW-0472">Membrane</keyword>
<feature type="region of interest" description="Disordered" evidence="1">
    <location>
        <begin position="49"/>
        <end position="118"/>
    </location>
</feature>
<evidence type="ECO:0000256" key="1">
    <source>
        <dbReference type="SAM" id="MobiDB-lite"/>
    </source>
</evidence>
<organism evidence="2 3">
    <name type="scientific">Frankliniella fusca</name>
    <dbReference type="NCBI Taxonomy" id="407009"/>
    <lineage>
        <taxon>Eukaryota</taxon>
        <taxon>Metazoa</taxon>
        <taxon>Ecdysozoa</taxon>
        <taxon>Arthropoda</taxon>
        <taxon>Hexapoda</taxon>
        <taxon>Insecta</taxon>
        <taxon>Pterygota</taxon>
        <taxon>Neoptera</taxon>
        <taxon>Paraneoptera</taxon>
        <taxon>Thysanoptera</taxon>
        <taxon>Terebrantia</taxon>
        <taxon>Thripoidea</taxon>
        <taxon>Thripidae</taxon>
        <taxon>Frankliniella</taxon>
    </lineage>
</organism>
<evidence type="ECO:0000313" key="3">
    <source>
        <dbReference type="Proteomes" id="UP001219518"/>
    </source>
</evidence>
<dbReference type="Proteomes" id="UP001219518">
    <property type="component" value="Unassembled WGS sequence"/>
</dbReference>
<accession>A0AAE1LP05</accession>
<sequence>MTQILTHVPLKSLKSSTQTIPKLLPYRLFQITSGFKELTTPDIFTLAAARSSSQQEPPCRHTSPPHAVPSQSATLRASATCAASSGVARQLRLRPRTQARSGTAPDTAPAPSSQGSAD</sequence>
<keyword evidence="3" id="KW-1185">Reference proteome</keyword>
<feature type="compositionally biased region" description="Polar residues" evidence="1">
    <location>
        <begin position="69"/>
        <end position="83"/>
    </location>
</feature>
<protein>
    <submittedName>
        <fullName evidence="2">Thioredoxin-related transmembrane protein 2-like protein</fullName>
    </submittedName>
</protein>
<name>A0AAE1LP05_9NEOP</name>